<organism evidence="3 4">
    <name type="scientific">Bacteroides nordii</name>
    <dbReference type="NCBI Taxonomy" id="291645"/>
    <lineage>
        <taxon>Bacteria</taxon>
        <taxon>Pseudomonadati</taxon>
        <taxon>Bacteroidota</taxon>
        <taxon>Bacteroidia</taxon>
        <taxon>Bacteroidales</taxon>
        <taxon>Bacteroidaceae</taxon>
        <taxon>Bacteroides</taxon>
    </lineage>
</organism>
<evidence type="ECO:0000259" key="2">
    <source>
        <dbReference type="Pfam" id="PF03372"/>
    </source>
</evidence>
<keyword evidence="1" id="KW-0732">Signal</keyword>
<dbReference type="PANTHER" id="PTHR14859">
    <property type="entry name" value="CALCOFLUOR WHITE HYPERSENSITIVE PROTEIN PRECURSOR"/>
    <property type="match status" value="1"/>
</dbReference>
<feature type="signal peptide" evidence="1">
    <location>
        <begin position="1"/>
        <end position="20"/>
    </location>
</feature>
<accession>A0A413VYR2</accession>
<evidence type="ECO:0000256" key="1">
    <source>
        <dbReference type="SAM" id="SignalP"/>
    </source>
</evidence>
<name>A0A413VYR2_9BACE</name>
<dbReference type="SUPFAM" id="SSF56219">
    <property type="entry name" value="DNase I-like"/>
    <property type="match status" value="1"/>
</dbReference>
<reference evidence="3 4" key="1">
    <citation type="submission" date="2018-08" db="EMBL/GenBank/DDBJ databases">
        <title>A genome reference for cultivated species of the human gut microbiota.</title>
        <authorList>
            <person name="Zou Y."/>
            <person name="Xue W."/>
            <person name="Luo G."/>
        </authorList>
    </citation>
    <scope>NUCLEOTIDE SEQUENCE [LARGE SCALE GENOMIC DNA]</scope>
    <source>
        <strain evidence="3 4">AM40-30BH</strain>
    </source>
</reference>
<dbReference type="Pfam" id="PF03372">
    <property type="entry name" value="Exo_endo_phos"/>
    <property type="match status" value="1"/>
</dbReference>
<evidence type="ECO:0000313" key="3">
    <source>
        <dbReference type="EMBL" id="RHB38710.1"/>
    </source>
</evidence>
<feature type="chain" id="PRO_5019359643" description="Endonuclease/exonuclease/phosphatase domain-containing protein" evidence="1">
    <location>
        <begin position="21"/>
        <end position="277"/>
    </location>
</feature>
<dbReference type="Proteomes" id="UP000284379">
    <property type="component" value="Unassembled WGS sequence"/>
</dbReference>
<evidence type="ECO:0000313" key="4">
    <source>
        <dbReference type="Proteomes" id="UP000284379"/>
    </source>
</evidence>
<gene>
    <name evidence="3" type="ORF">DW888_02615</name>
</gene>
<dbReference type="GO" id="GO:0016020">
    <property type="term" value="C:membrane"/>
    <property type="evidence" value="ECO:0007669"/>
    <property type="project" value="GOC"/>
</dbReference>
<dbReference type="GO" id="GO:0006506">
    <property type="term" value="P:GPI anchor biosynthetic process"/>
    <property type="evidence" value="ECO:0007669"/>
    <property type="project" value="TreeGrafter"/>
</dbReference>
<sequence>MLKIVVSFFMSVLFMVTLSAQTFPKEKKAIRILTYNTHYCKGATDPGELTKDNIEKLGKVIKALDADVVALQELDSAAVGRGARYLLKEIADAAGSGYVPYYGSAAPFDGGSIGCGVLIKNTLPVKGIQVIHLPGDETRAAVAVELKNFIFIGTHSDLNDEKRREGAQIVCDWIGKKSKPVFLAGDLNDSHRWPNGGVAFPVWIKYFDIISDTTGNSIPGRTDSGALIDYVLLLKNRKASKIKVLRTHILRTVSVDGKSVDTATVSDHYPVFVDVKF</sequence>
<dbReference type="Gene3D" id="3.60.10.10">
    <property type="entry name" value="Endonuclease/exonuclease/phosphatase"/>
    <property type="match status" value="1"/>
</dbReference>
<feature type="domain" description="Endonuclease/exonuclease/phosphatase" evidence="2">
    <location>
        <begin position="33"/>
        <end position="232"/>
    </location>
</feature>
<comment type="caution">
    <text evidence="3">The sequence shown here is derived from an EMBL/GenBank/DDBJ whole genome shotgun (WGS) entry which is preliminary data.</text>
</comment>
<dbReference type="RefSeq" id="WP_122200792.1">
    <property type="nucleotide sequence ID" value="NZ_CABJFV010000001.1"/>
</dbReference>
<dbReference type="PANTHER" id="PTHR14859:SF15">
    <property type="entry name" value="ENDONUCLEASE_EXONUCLEASE_PHOSPHATASE DOMAIN-CONTAINING PROTEIN"/>
    <property type="match status" value="1"/>
</dbReference>
<dbReference type="InterPro" id="IPR005135">
    <property type="entry name" value="Endo/exonuclease/phosphatase"/>
</dbReference>
<proteinExistence type="predicted"/>
<dbReference type="EMBL" id="QSGO01000001">
    <property type="protein sequence ID" value="RHB38710.1"/>
    <property type="molecule type" value="Genomic_DNA"/>
</dbReference>
<dbReference type="InterPro" id="IPR036691">
    <property type="entry name" value="Endo/exonu/phosph_ase_sf"/>
</dbReference>
<dbReference type="InterPro" id="IPR051916">
    <property type="entry name" value="GPI-anchor_lipid_remodeler"/>
</dbReference>
<dbReference type="GO" id="GO:0003824">
    <property type="term" value="F:catalytic activity"/>
    <property type="evidence" value="ECO:0007669"/>
    <property type="project" value="InterPro"/>
</dbReference>
<protein>
    <recommendedName>
        <fullName evidence="2">Endonuclease/exonuclease/phosphatase domain-containing protein</fullName>
    </recommendedName>
</protein>
<dbReference type="AlphaFoldDB" id="A0A413VYR2"/>